<dbReference type="OrthoDB" id="1752359at2759"/>
<dbReference type="Proteomes" id="UP001153076">
    <property type="component" value="Unassembled WGS sequence"/>
</dbReference>
<reference evidence="3" key="1">
    <citation type="submission" date="2022-04" db="EMBL/GenBank/DDBJ databases">
        <title>Carnegiea gigantea Genome sequencing and assembly v2.</title>
        <authorList>
            <person name="Copetti D."/>
            <person name="Sanderson M.J."/>
            <person name="Burquez A."/>
            <person name="Wojciechowski M.F."/>
        </authorList>
    </citation>
    <scope>NUCLEOTIDE SEQUENCE</scope>
    <source>
        <strain evidence="3">SGP5-SGP5p</strain>
        <tissue evidence="3">Aerial part</tissue>
    </source>
</reference>
<organism evidence="3 4">
    <name type="scientific">Carnegiea gigantea</name>
    <dbReference type="NCBI Taxonomy" id="171969"/>
    <lineage>
        <taxon>Eukaryota</taxon>
        <taxon>Viridiplantae</taxon>
        <taxon>Streptophyta</taxon>
        <taxon>Embryophyta</taxon>
        <taxon>Tracheophyta</taxon>
        <taxon>Spermatophyta</taxon>
        <taxon>Magnoliopsida</taxon>
        <taxon>eudicotyledons</taxon>
        <taxon>Gunneridae</taxon>
        <taxon>Pentapetalae</taxon>
        <taxon>Caryophyllales</taxon>
        <taxon>Cactineae</taxon>
        <taxon>Cactaceae</taxon>
        <taxon>Cactoideae</taxon>
        <taxon>Echinocereeae</taxon>
        <taxon>Carnegiea</taxon>
    </lineage>
</organism>
<gene>
    <name evidence="2" type="ORF">Cgig2_010851</name>
    <name evidence="3" type="ORF">Cgig2_031988</name>
</gene>
<protein>
    <submittedName>
        <fullName evidence="3">Uncharacterized protein</fullName>
    </submittedName>
</protein>
<evidence type="ECO:0000313" key="4">
    <source>
        <dbReference type="Proteomes" id="UP001153076"/>
    </source>
</evidence>
<evidence type="ECO:0000313" key="2">
    <source>
        <dbReference type="EMBL" id="KAJ8420465.1"/>
    </source>
</evidence>
<dbReference type="EMBL" id="JAKOGI010001325">
    <property type="protein sequence ID" value="KAJ8426247.1"/>
    <property type="molecule type" value="Genomic_DNA"/>
</dbReference>
<keyword evidence="4" id="KW-1185">Reference proteome</keyword>
<feature type="compositionally biased region" description="Low complexity" evidence="1">
    <location>
        <begin position="163"/>
        <end position="210"/>
    </location>
</feature>
<proteinExistence type="predicted"/>
<accession>A0A9Q1GRE5</accession>
<feature type="region of interest" description="Disordered" evidence="1">
    <location>
        <begin position="163"/>
        <end position="248"/>
    </location>
</feature>
<dbReference type="EMBL" id="JAKOGI010003411">
    <property type="protein sequence ID" value="KAJ8420465.1"/>
    <property type="molecule type" value="Genomic_DNA"/>
</dbReference>
<comment type="caution">
    <text evidence="3">The sequence shown here is derived from an EMBL/GenBank/DDBJ whole genome shotgun (WGS) entry which is preliminary data.</text>
</comment>
<evidence type="ECO:0000256" key="1">
    <source>
        <dbReference type="SAM" id="MobiDB-lite"/>
    </source>
</evidence>
<sequence>MKWTFTEAKGKVLGWLILRRPQATKSSVSSSSSRYLKVHRAQVYAYALSKYYLLYIMSSSYSSNGDVQGSRAGPQVEGRHPQFPNLLALVDGRVVAEVLRQNKCREPKNIPYAIPIFEPGSPSWSSCEYSSTPSILNPEAEVTYPWEITIANYVPAFQSNAGAETASSSSSTPTQSGSPGSATSHSSRSSSSEGASTSASPPLSRRPSSSVLERKDRTPQVTEVVAEGFEFPGVPTRSDPQDGPGSHFSYPKAVAKLKRSALEKQELLPAEYSFVIPEPDATVNELPAKCIAIYRAALDYGIRFPLHPVTKEILNKYELAPTYIVPISWHNICSFIATCELRGLTYSARAFGLVHTVQKAPKETGGLGWYYFNNGSGFITAIEKKSKLKYWQYNFLFLRRE</sequence>
<dbReference type="AlphaFoldDB" id="A0A9Q1GRE5"/>
<name>A0A9Q1GRE5_9CARY</name>
<evidence type="ECO:0000313" key="3">
    <source>
        <dbReference type="EMBL" id="KAJ8426247.1"/>
    </source>
</evidence>